<feature type="region of interest" description="Disordered" evidence="1">
    <location>
        <begin position="142"/>
        <end position="163"/>
    </location>
</feature>
<sequence length="163" mass="18174">MLTLLAPYVMNRKGGYPTSATHDFVTREKLRCSYVYIPVESLNSQRLANRVSLKTDVDLLSLEKKKKKKMLLSGIVRTTAVEEAIKKQKLVSPMPAKSPKLKWLAIGGFVVGFMAVLKYTGNLNKAFFIDWFKEIPTDVKQRAGGGMAESPSDVRLPPGSRNN</sequence>
<dbReference type="EMBL" id="LRGB01000687">
    <property type="protein sequence ID" value="KZS17030.1"/>
    <property type="molecule type" value="Genomic_DNA"/>
</dbReference>
<reference evidence="2 3" key="1">
    <citation type="submission" date="2016-03" db="EMBL/GenBank/DDBJ databases">
        <title>EvidentialGene: Evidence-directed Construction of Genes on Genomes.</title>
        <authorList>
            <person name="Gilbert D.G."/>
            <person name="Choi J.-H."/>
            <person name="Mockaitis K."/>
            <person name="Colbourne J."/>
            <person name="Pfrender M."/>
        </authorList>
    </citation>
    <scope>NUCLEOTIDE SEQUENCE [LARGE SCALE GENOMIC DNA]</scope>
    <source>
        <strain evidence="2 3">Xinb3</strain>
        <tissue evidence="2">Complete organism</tissue>
    </source>
</reference>
<accession>A0A165A0F0</accession>
<proteinExistence type="predicted"/>
<organism evidence="2 3">
    <name type="scientific">Daphnia magna</name>
    <dbReference type="NCBI Taxonomy" id="35525"/>
    <lineage>
        <taxon>Eukaryota</taxon>
        <taxon>Metazoa</taxon>
        <taxon>Ecdysozoa</taxon>
        <taxon>Arthropoda</taxon>
        <taxon>Crustacea</taxon>
        <taxon>Branchiopoda</taxon>
        <taxon>Diplostraca</taxon>
        <taxon>Cladocera</taxon>
        <taxon>Anomopoda</taxon>
        <taxon>Daphniidae</taxon>
        <taxon>Daphnia</taxon>
    </lineage>
</organism>
<dbReference type="Proteomes" id="UP000076858">
    <property type="component" value="Unassembled WGS sequence"/>
</dbReference>
<gene>
    <name evidence="2" type="ORF">APZ42_017686</name>
</gene>
<evidence type="ECO:0000313" key="2">
    <source>
        <dbReference type="EMBL" id="KZS17030.1"/>
    </source>
</evidence>
<dbReference type="AlphaFoldDB" id="A0A165A0F0"/>
<evidence type="ECO:0000256" key="1">
    <source>
        <dbReference type="SAM" id="MobiDB-lite"/>
    </source>
</evidence>
<name>A0A165A0F0_9CRUS</name>
<keyword evidence="3" id="KW-1185">Reference proteome</keyword>
<comment type="caution">
    <text evidence="2">The sequence shown here is derived from an EMBL/GenBank/DDBJ whole genome shotgun (WGS) entry which is preliminary data.</text>
</comment>
<evidence type="ECO:0000313" key="3">
    <source>
        <dbReference type="Proteomes" id="UP000076858"/>
    </source>
</evidence>
<protein>
    <submittedName>
        <fullName evidence="2">Uncharacterized protein</fullName>
    </submittedName>
</protein>